<dbReference type="Pfam" id="PF00144">
    <property type="entry name" value="Beta-lactamase"/>
    <property type="match status" value="1"/>
</dbReference>
<dbReference type="InterPro" id="IPR012338">
    <property type="entry name" value="Beta-lactam/transpept-like"/>
</dbReference>
<protein>
    <submittedName>
        <fullName evidence="4">Class A beta-lactamase-related serine hydrolase</fullName>
    </submittedName>
</protein>
<evidence type="ECO:0000313" key="4">
    <source>
        <dbReference type="EMBL" id="RNI26748.1"/>
    </source>
</evidence>
<dbReference type="InterPro" id="IPR050491">
    <property type="entry name" value="AmpC-like"/>
</dbReference>
<keyword evidence="5" id="KW-1185">Reference proteome</keyword>
<accession>A0A3M9MPW7</accession>
<keyword evidence="2" id="KW-0472">Membrane</keyword>
<dbReference type="PANTHER" id="PTHR46825:SF11">
    <property type="entry name" value="PENICILLIN-BINDING PROTEIN 4"/>
    <property type="match status" value="1"/>
</dbReference>
<dbReference type="Gene3D" id="3.40.710.10">
    <property type="entry name" value="DD-peptidase/beta-lactamase superfamily"/>
    <property type="match status" value="1"/>
</dbReference>
<sequence>MVENLIKDHRMARTLLSLGLVLAVILSTKAQSKEIDALIMPYVQTNNYSGSVLIAQNGKVLFSKAYGQMNRTYNLPNTPQTKFFLASASMIFTSAAIMKLAEEKKISLDDPVAKYLPDYKPGNRLTLHHLLSQRSGIPAIGVNQKVDYDSITKFQHSVDQLIHYFKEDSLLFPPGSKYNHSRSDYIVLAYIIEKVTGKPFGSYLKESIFDPLKLTNTGHSHGESEIIPNLANGYAAVGHYEVENAYQINWTSKTGHGSIYSTTEDLYKFSTAITNNKLLSKESWQKIFTDYGDNVGYGWFIRNHLDRKRVQMNGRSPGFSSYFGIYPDDNLTVIALSNNYISLPANLGMQLAALVLKKPAPKTNLTKRAVAPEQASRLVGKYQFDSNFYVKDLVMEVSYKEGNLSCSWGALIPVADAKKPDTKFIQRTYWSDVEFTENSQGEIEAMLVDGHKGVKVKGL</sequence>
<feature type="domain" description="Beta-lactamase-related" evidence="3">
    <location>
        <begin position="37"/>
        <end position="339"/>
    </location>
</feature>
<dbReference type="SUPFAM" id="SSF56601">
    <property type="entry name" value="beta-lactamase/transpeptidase-like"/>
    <property type="match status" value="1"/>
</dbReference>
<dbReference type="GO" id="GO:0016787">
    <property type="term" value="F:hydrolase activity"/>
    <property type="evidence" value="ECO:0007669"/>
    <property type="project" value="UniProtKB-KW"/>
</dbReference>
<gene>
    <name evidence="4" type="ORF">EFB08_09630</name>
</gene>
<dbReference type="AlphaFoldDB" id="A0A3M9MPW7"/>
<dbReference type="PANTHER" id="PTHR46825">
    <property type="entry name" value="D-ALANYL-D-ALANINE-CARBOXYPEPTIDASE/ENDOPEPTIDASE AMPH"/>
    <property type="match status" value="1"/>
</dbReference>
<evidence type="ECO:0000313" key="5">
    <source>
        <dbReference type="Proteomes" id="UP000272117"/>
    </source>
</evidence>
<organism evidence="4 5">
    <name type="scientific">Rufibacter latericius</name>
    <dbReference type="NCBI Taxonomy" id="2487040"/>
    <lineage>
        <taxon>Bacteria</taxon>
        <taxon>Pseudomonadati</taxon>
        <taxon>Bacteroidota</taxon>
        <taxon>Cytophagia</taxon>
        <taxon>Cytophagales</taxon>
        <taxon>Hymenobacteraceae</taxon>
        <taxon>Rufibacter</taxon>
    </lineage>
</organism>
<dbReference type="EMBL" id="RJJD01000005">
    <property type="protein sequence ID" value="RNI26748.1"/>
    <property type="molecule type" value="Genomic_DNA"/>
</dbReference>
<comment type="subcellular location">
    <subcellularLocation>
        <location evidence="1">Membrane</location>
    </subcellularLocation>
</comment>
<evidence type="ECO:0000256" key="2">
    <source>
        <dbReference type="ARBA" id="ARBA00023136"/>
    </source>
</evidence>
<name>A0A3M9MPW7_9BACT</name>
<dbReference type="InterPro" id="IPR001466">
    <property type="entry name" value="Beta-lactam-related"/>
</dbReference>
<dbReference type="GO" id="GO:0016020">
    <property type="term" value="C:membrane"/>
    <property type="evidence" value="ECO:0007669"/>
    <property type="project" value="UniProtKB-SubCell"/>
</dbReference>
<keyword evidence="4" id="KW-0378">Hydrolase</keyword>
<reference evidence="4 5" key="1">
    <citation type="submission" date="2018-11" db="EMBL/GenBank/DDBJ databases">
        <title>Rufibacter latericius sp. nov., isolated from water in Baiyang Lake.</title>
        <authorList>
            <person name="Yang Y."/>
        </authorList>
    </citation>
    <scope>NUCLEOTIDE SEQUENCE [LARGE SCALE GENOMIC DNA]</scope>
    <source>
        <strain evidence="4 5">R-22-1c-1</strain>
    </source>
</reference>
<dbReference type="Proteomes" id="UP000272117">
    <property type="component" value="Unassembled WGS sequence"/>
</dbReference>
<comment type="caution">
    <text evidence="4">The sequence shown here is derived from an EMBL/GenBank/DDBJ whole genome shotgun (WGS) entry which is preliminary data.</text>
</comment>
<dbReference type="OrthoDB" id="9793489at2"/>
<evidence type="ECO:0000256" key="1">
    <source>
        <dbReference type="ARBA" id="ARBA00004370"/>
    </source>
</evidence>
<evidence type="ECO:0000259" key="3">
    <source>
        <dbReference type="Pfam" id="PF00144"/>
    </source>
</evidence>
<proteinExistence type="predicted"/>